<evidence type="ECO:0000256" key="4">
    <source>
        <dbReference type="ARBA" id="ARBA00022723"/>
    </source>
</evidence>
<feature type="binding site" evidence="13">
    <location>
        <position position="221"/>
    </location>
    <ligand>
        <name>Zn(2+)</name>
        <dbReference type="ChEBI" id="CHEBI:29105"/>
    </ligand>
</feature>
<dbReference type="Pfam" id="PF00443">
    <property type="entry name" value="UCH"/>
    <property type="match status" value="1"/>
</dbReference>
<dbReference type="InterPro" id="IPR028889">
    <property type="entry name" value="USP"/>
</dbReference>
<feature type="domain" description="USP" evidence="18">
    <location>
        <begin position="315"/>
        <end position="818"/>
    </location>
</feature>
<feature type="domain" description="UBP-type" evidence="19">
    <location>
        <begin position="163"/>
        <end position="273"/>
    </location>
</feature>
<comment type="similarity">
    <text evidence="2 11 15">Belongs to the peptidase C19 family.</text>
</comment>
<feature type="compositionally biased region" description="Low complexity" evidence="16">
    <location>
        <begin position="735"/>
        <end position="749"/>
    </location>
</feature>
<evidence type="ECO:0000313" key="20">
    <source>
        <dbReference type="EMBL" id="KZV94577.1"/>
    </source>
</evidence>
<dbReference type="CDD" id="cd02658">
    <property type="entry name" value="Peptidase_C19B"/>
    <property type="match status" value="1"/>
</dbReference>
<dbReference type="FunCoup" id="A0A165JAP5">
    <property type="interactions" value="741"/>
</dbReference>
<dbReference type="GO" id="GO:0016579">
    <property type="term" value="P:protein deubiquitination"/>
    <property type="evidence" value="ECO:0007669"/>
    <property type="project" value="InterPro"/>
</dbReference>
<dbReference type="InterPro" id="IPR001394">
    <property type="entry name" value="Peptidase_C19_UCH"/>
</dbReference>
<dbReference type="SUPFAM" id="SSF54001">
    <property type="entry name" value="Cysteine proteinases"/>
    <property type="match status" value="1"/>
</dbReference>
<dbReference type="EMBL" id="KV425970">
    <property type="protein sequence ID" value="KZV94577.1"/>
    <property type="molecule type" value="Genomic_DNA"/>
</dbReference>
<evidence type="ECO:0000313" key="21">
    <source>
        <dbReference type="Proteomes" id="UP000077266"/>
    </source>
</evidence>
<dbReference type="Gene3D" id="3.30.40.10">
    <property type="entry name" value="Zinc/RING finger domain, C3HC4 (zinc finger)"/>
    <property type="match status" value="2"/>
</dbReference>
<evidence type="ECO:0000256" key="15">
    <source>
        <dbReference type="RuleBase" id="RU366025"/>
    </source>
</evidence>
<evidence type="ECO:0000256" key="2">
    <source>
        <dbReference type="ARBA" id="ARBA00009085"/>
    </source>
</evidence>
<dbReference type="FunFam" id="3.30.40.10:FF:000396">
    <property type="entry name" value="Ubiquitin carboxyl-terminal hydrolase"/>
    <property type="match status" value="1"/>
</dbReference>
<dbReference type="PROSITE" id="PS00973">
    <property type="entry name" value="USP_2"/>
    <property type="match status" value="1"/>
</dbReference>
<dbReference type="FunFam" id="3.30.40.10:FF:000587">
    <property type="entry name" value="Ubiquitin carboxyl-terminal hydrolase"/>
    <property type="match status" value="1"/>
</dbReference>
<keyword evidence="3 11" id="KW-0645">Protease</keyword>
<dbReference type="PANTHER" id="PTHR24006:SF664">
    <property type="entry name" value="UBIQUITIN CARBOXYL-TERMINAL HYDROLASE"/>
    <property type="match status" value="1"/>
</dbReference>
<dbReference type="PROSITE" id="PS50271">
    <property type="entry name" value="ZF_UBP"/>
    <property type="match status" value="1"/>
</dbReference>
<evidence type="ECO:0000256" key="3">
    <source>
        <dbReference type="ARBA" id="ARBA00022670"/>
    </source>
</evidence>
<dbReference type="PROSITE" id="PS50030">
    <property type="entry name" value="UBA"/>
    <property type="match status" value="2"/>
</dbReference>
<dbReference type="SUPFAM" id="SSF46934">
    <property type="entry name" value="UBA-like"/>
    <property type="match status" value="1"/>
</dbReference>
<dbReference type="Proteomes" id="UP000077266">
    <property type="component" value="Unassembled WGS sequence"/>
</dbReference>
<evidence type="ECO:0000256" key="11">
    <source>
        <dbReference type="PIRNR" id="PIRNR016308"/>
    </source>
</evidence>
<accession>A0A165JAP5</accession>
<feature type="binding site" evidence="13">
    <location>
        <position position="188"/>
    </location>
    <ligand>
        <name>Zn(2+)</name>
        <dbReference type="ChEBI" id="CHEBI:29105"/>
    </ligand>
</feature>
<dbReference type="STRING" id="1314781.A0A165JAP5"/>
<dbReference type="GO" id="GO:0006508">
    <property type="term" value="P:proteolysis"/>
    <property type="evidence" value="ECO:0007669"/>
    <property type="project" value="UniProtKB-KW"/>
</dbReference>
<evidence type="ECO:0000256" key="5">
    <source>
        <dbReference type="ARBA" id="ARBA00022737"/>
    </source>
</evidence>
<dbReference type="CDD" id="cd14385">
    <property type="entry name" value="UBA1_spUBP14_like"/>
    <property type="match status" value="1"/>
</dbReference>
<keyword evidence="4 11" id="KW-0479">Metal-binding</keyword>
<keyword evidence="6 14" id="KW-0863">Zinc-finger</keyword>
<dbReference type="EC" id="3.4.19.12" evidence="11 15"/>
<dbReference type="FunFam" id="1.10.8.10:FF:000086">
    <property type="entry name" value="Ubiquitin carboxyl-terminal hydrolase"/>
    <property type="match status" value="1"/>
</dbReference>
<dbReference type="PROSITE" id="PS00972">
    <property type="entry name" value="USP_1"/>
    <property type="match status" value="1"/>
</dbReference>
<dbReference type="PIRSF" id="PIRSF016308">
    <property type="entry name" value="UBP"/>
    <property type="match status" value="1"/>
</dbReference>
<proteinExistence type="inferred from homology"/>
<evidence type="ECO:0000259" key="17">
    <source>
        <dbReference type="PROSITE" id="PS50030"/>
    </source>
</evidence>
<dbReference type="GO" id="GO:0004843">
    <property type="term" value="F:cysteine-type deubiquitinase activity"/>
    <property type="evidence" value="ECO:0007669"/>
    <property type="project" value="UniProtKB-UniRule"/>
</dbReference>
<dbReference type="PANTHER" id="PTHR24006">
    <property type="entry name" value="UBIQUITIN CARBOXYL-TERMINAL HYDROLASE"/>
    <property type="match status" value="1"/>
</dbReference>
<feature type="region of interest" description="Disordered" evidence="16">
    <location>
        <begin position="727"/>
        <end position="749"/>
    </location>
</feature>
<comment type="catalytic activity">
    <reaction evidence="1 11 15">
        <text>Thiol-dependent hydrolysis of ester, thioester, amide, peptide and isopeptide bonds formed by the C-terminal Gly of ubiquitin (a 76-residue protein attached to proteins as an intracellular targeting signal).</text>
        <dbReference type="EC" id="3.4.19.12"/>
    </reaction>
</comment>
<keyword evidence="5" id="KW-0677">Repeat</keyword>
<feature type="active site" description="Proton acceptor" evidence="12">
    <location>
        <position position="776"/>
    </location>
</feature>
<keyword evidence="10 11" id="KW-0862">Zinc</keyword>
<feature type="binding site" evidence="13">
    <location>
        <position position="208"/>
    </location>
    <ligand>
        <name>Zn(2+)</name>
        <dbReference type="ChEBI" id="CHEBI:29105"/>
    </ligand>
</feature>
<feature type="binding site" evidence="13">
    <location>
        <position position="191"/>
    </location>
    <ligand>
        <name>Zn(2+)</name>
        <dbReference type="ChEBI" id="CHEBI:29105"/>
    </ligand>
</feature>
<protein>
    <recommendedName>
        <fullName evidence="11 15">Ubiquitin carboxyl-terminal hydrolase</fullName>
        <ecNumber evidence="11 15">3.4.19.12</ecNumber>
    </recommendedName>
</protein>
<dbReference type="Gene3D" id="1.10.8.10">
    <property type="entry name" value="DNA helicase RuvA subunit, C-terminal domain"/>
    <property type="match status" value="2"/>
</dbReference>
<dbReference type="Pfam" id="PF00627">
    <property type="entry name" value="UBA"/>
    <property type="match status" value="2"/>
</dbReference>
<dbReference type="GO" id="GO:0008270">
    <property type="term" value="F:zinc ion binding"/>
    <property type="evidence" value="ECO:0007669"/>
    <property type="project" value="UniProtKB-UniRule"/>
</dbReference>
<dbReference type="InterPro" id="IPR038765">
    <property type="entry name" value="Papain-like_cys_pep_sf"/>
</dbReference>
<keyword evidence="21" id="KW-1185">Reference proteome</keyword>
<dbReference type="InterPro" id="IPR009060">
    <property type="entry name" value="UBA-like_sf"/>
</dbReference>
<dbReference type="AlphaFoldDB" id="A0A165JAP5"/>
<evidence type="ECO:0000256" key="13">
    <source>
        <dbReference type="PIRSR" id="PIRSR016308-3"/>
    </source>
</evidence>
<dbReference type="InterPro" id="IPR013083">
    <property type="entry name" value="Znf_RING/FYVE/PHD"/>
</dbReference>
<dbReference type="SMART" id="SM00290">
    <property type="entry name" value="ZnF_UBP"/>
    <property type="match status" value="2"/>
</dbReference>
<reference evidence="20 21" key="1">
    <citation type="journal article" date="2016" name="Mol. Biol. Evol.">
        <title>Comparative Genomics of Early-Diverging Mushroom-Forming Fungi Provides Insights into the Origins of Lignocellulose Decay Capabilities.</title>
        <authorList>
            <person name="Nagy L.G."/>
            <person name="Riley R."/>
            <person name="Tritt A."/>
            <person name="Adam C."/>
            <person name="Daum C."/>
            <person name="Floudas D."/>
            <person name="Sun H."/>
            <person name="Yadav J.S."/>
            <person name="Pangilinan J."/>
            <person name="Larsson K.H."/>
            <person name="Matsuura K."/>
            <person name="Barry K."/>
            <person name="Labutti K."/>
            <person name="Kuo R."/>
            <person name="Ohm R.A."/>
            <person name="Bhattacharya S.S."/>
            <person name="Shirouzu T."/>
            <person name="Yoshinaga Y."/>
            <person name="Martin F.M."/>
            <person name="Grigoriev I.V."/>
            <person name="Hibbett D.S."/>
        </authorList>
    </citation>
    <scope>NUCLEOTIDE SEQUENCE [LARGE SCALE GENOMIC DNA]</scope>
    <source>
        <strain evidence="20 21">HHB12029</strain>
    </source>
</reference>
<evidence type="ECO:0000256" key="8">
    <source>
        <dbReference type="ARBA" id="ARBA00022801"/>
    </source>
</evidence>
<evidence type="ECO:0000256" key="1">
    <source>
        <dbReference type="ARBA" id="ARBA00000707"/>
    </source>
</evidence>
<sequence>MSSCPHIDQITRLSLPRLADAVHREECTQCFDNQDGPNGVDVCLTCFNGGCVGNDDRHHAQTHVDRTNHAFSLNVRRTPKKVERDDKEPPAKMTKLAIIEEREEDKYEWSTTLRCWTCAEGGEGKLLPELNGDARLKRLVDGVMTSLSSARQSEVKAWEEEITACEHTLTLQQDENRGPIDAAGLAHCSQCDLRENLWLCLTCGALNCGRQQFGGVGGNGHALAHFNSVNHPIAVKLGTITPEGSADIYCYDCNDSKLDPELALHLSTFGINVASQKKTEKSITELQIEHNLQFDFSMTDESGKAFVPVFGPSLTGLRNLGNSCYMASVIQGLFALPQFANRYYDPDLAAAHFMTCRESLPASCLECQMYKLGDGLLSGRYSVPRPALRDGNSPHAFSPQVQDESDTPVVFQEGVKPTSFKSLVGKGHAEFSTMRQQDAEEFLSHLLKALRTYARKVGVDEKQEPTEVFKFGMEQRLQCTRCKRVRYKVDEMDILSVAVPAHRKMEVDVQQQKEGEVASMYSDVALVDCIDVVTENEELGYRCPACNADVVVQKSSHFATFPEVLVVHAKKFQLVNWVPTKLGRYIPVILPQDNVLTLDKYLGKGLQPNEEPLPDEAAAAPALPTFNAAAMAELEGMGFPTLRCQKALLATGNASAEAAMEWLFAHMEDPDIDAPLELGAASSAGSEPSAESISMLADMGFTPAQARKALKETGGNAERAVEWLFNHPDDNGEDTAASGAPAASAPTSAGGSVNLPARYRLKAFISHKGPSVHSGHYVAHIHTAEGWVLFNDEKVVKADDESVSALQKLAYLYIFERI</sequence>
<evidence type="ECO:0000259" key="19">
    <source>
        <dbReference type="PROSITE" id="PS50271"/>
    </source>
</evidence>
<feature type="active site" description="Nucleophile" evidence="12">
    <location>
        <position position="324"/>
    </location>
</feature>
<dbReference type="CDD" id="cd14386">
    <property type="entry name" value="UBA2_UBP5"/>
    <property type="match status" value="1"/>
</dbReference>
<dbReference type="Gene3D" id="3.90.70.10">
    <property type="entry name" value="Cysteine proteinases"/>
    <property type="match status" value="1"/>
</dbReference>
<dbReference type="OrthoDB" id="361536at2759"/>
<dbReference type="SMART" id="SM00165">
    <property type="entry name" value="UBA"/>
    <property type="match status" value="2"/>
</dbReference>
<evidence type="ECO:0000259" key="18">
    <source>
        <dbReference type="PROSITE" id="PS50235"/>
    </source>
</evidence>
<dbReference type="FunFam" id="1.10.8.10:FF:000103">
    <property type="entry name" value="Ubiquitin carboxyl-terminal hydrolase"/>
    <property type="match status" value="1"/>
</dbReference>
<dbReference type="SUPFAM" id="SSF57850">
    <property type="entry name" value="RING/U-box"/>
    <property type="match status" value="2"/>
</dbReference>
<dbReference type="InterPro" id="IPR015940">
    <property type="entry name" value="UBA"/>
</dbReference>
<dbReference type="InterPro" id="IPR018200">
    <property type="entry name" value="USP_CS"/>
</dbReference>
<dbReference type="InParanoid" id="A0A165JAP5"/>
<dbReference type="Pfam" id="PF02148">
    <property type="entry name" value="zf-UBP"/>
    <property type="match status" value="1"/>
</dbReference>
<dbReference type="Pfam" id="PF17807">
    <property type="entry name" value="zf-UBP_var"/>
    <property type="match status" value="1"/>
</dbReference>
<evidence type="ECO:0000256" key="14">
    <source>
        <dbReference type="PROSITE-ProRule" id="PRU00502"/>
    </source>
</evidence>
<dbReference type="PROSITE" id="PS50235">
    <property type="entry name" value="USP_3"/>
    <property type="match status" value="1"/>
</dbReference>
<dbReference type="InterPro" id="IPR016652">
    <property type="entry name" value="Ubiquitinyl_hydrolase"/>
</dbReference>
<evidence type="ECO:0000256" key="16">
    <source>
        <dbReference type="SAM" id="MobiDB-lite"/>
    </source>
</evidence>
<keyword evidence="8 11" id="KW-0378">Hydrolase</keyword>
<evidence type="ECO:0000256" key="9">
    <source>
        <dbReference type="ARBA" id="ARBA00022807"/>
    </source>
</evidence>
<gene>
    <name evidence="20" type="ORF">EXIGLDRAFT_834897</name>
</gene>
<evidence type="ECO:0000256" key="10">
    <source>
        <dbReference type="ARBA" id="ARBA00022833"/>
    </source>
</evidence>
<keyword evidence="7 11" id="KW-0833">Ubl conjugation pathway</keyword>
<name>A0A165JAP5_EXIGL</name>
<keyword evidence="9 11" id="KW-0788">Thiol protease</keyword>
<dbReference type="GO" id="GO:0005829">
    <property type="term" value="C:cytosol"/>
    <property type="evidence" value="ECO:0007669"/>
    <property type="project" value="TreeGrafter"/>
</dbReference>
<dbReference type="InterPro" id="IPR041432">
    <property type="entry name" value="UBP13_Znf-UBP_var"/>
</dbReference>
<evidence type="ECO:0000256" key="7">
    <source>
        <dbReference type="ARBA" id="ARBA00022786"/>
    </source>
</evidence>
<feature type="domain" description="UBA" evidence="17">
    <location>
        <begin position="687"/>
        <end position="727"/>
    </location>
</feature>
<evidence type="ECO:0000256" key="12">
    <source>
        <dbReference type="PIRSR" id="PIRSR016308-1"/>
    </source>
</evidence>
<feature type="domain" description="UBA" evidence="17">
    <location>
        <begin position="625"/>
        <end position="666"/>
    </location>
</feature>
<dbReference type="GO" id="GO:0005634">
    <property type="term" value="C:nucleus"/>
    <property type="evidence" value="ECO:0007669"/>
    <property type="project" value="TreeGrafter"/>
</dbReference>
<dbReference type="InterPro" id="IPR001607">
    <property type="entry name" value="Znf_UBP"/>
</dbReference>
<evidence type="ECO:0000256" key="6">
    <source>
        <dbReference type="ARBA" id="ARBA00022771"/>
    </source>
</evidence>
<organism evidence="20 21">
    <name type="scientific">Exidia glandulosa HHB12029</name>
    <dbReference type="NCBI Taxonomy" id="1314781"/>
    <lineage>
        <taxon>Eukaryota</taxon>
        <taxon>Fungi</taxon>
        <taxon>Dikarya</taxon>
        <taxon>Basidiomycota</taxon>
        <taxon>Agaricomycotina</taxon>
        <taxon>Agaricomycetes</taxon>
        <taxon>Auriculariales</taxon>
        <taxon>Exidiaceae</taxon>
        <taxon>Exidia</taxon>
    </lineage>
</organism>
<dbReference type="InterPro" id="IPR050164">
    <property type="entry name" value="Peptidase_C19"/>
</dbReference>